<feature type="region of interest" description="Disordered" evidence="1">
    <location>
        <begin position="1"/>
        <end position="31"/>
    </location>
</feature>
<accession>A0AB39RDH6</accession>
<dbReference type="AlphaFoldDB" id="A0AB39RDH6"/>
<sequence length="220" mass="23848">MTGIGPVEPYHPDDTDGPHEDTPTDLLWSKSPPATTRWAALPRSRRRLLQALIIAAAATGAFFALRPTPVTQATPNPYPWPAGVTSLHYKGRGPTPATYRFEIDVARGSPVTVHQVLAGLPELGATTTPPLPLTVRAGSPRLITVRISVYKCAALPPALDLPHLDLLLSNRTARQQQSFLFGGAYPRDLWTDLRASCFPNPASAAPTSPVEDTRHDLTRR</sequence>
<organism evidence="2">
    <name type="scientific">Streptomyces sp. R41</name>
    <dbReference type="NCBI Taxonomy" id="3238632"/>
    <lineage>
        <taxon>Bacteria</taxon>
        <taxon>Bacillati</taxon>
        <taxon>Actinomycetota</taxon>
        <taxon>Actinomycetes</taxon>
        <taxon>Kitasatosporales</taxon>
        <taxon>Streptomycetaceae</taxon>
        <taxon>Streptomyces</taxon>
    </lineage>
</organism>
<dbReference type="RefSeq" id="WP_369245877.1">
    <property type="nucleotide sequence ID" value="NZ_CP163443.1"/>
</dbReference>
<feature type="compositionally biased region" description="Basic and acidic residues" evidence="1">
    <location>
        <begin position="211"/>
        <end position="220"/>
    </location>
</feature>
<evidence type="ECO:0000256" key="1">
    <source>
        <dbReference type="SAM" id="MobiDB-lite"/>
    </source>
</evidence>
<protein>
    <recommendedName>
        <fullName evidence="3">Tat pathway signal sequence domain protein</fullName>
    </recommendedName>
</protein>
<reference evidence="2" key="1">
    <citation type="submission" date="2024-07" db="EMBL/GenBank/DDBJ databases">
        <authorList>
            <person name="Yu S.T."/>
        </authorList>
    </citation>
    <scope>NUCLEOTIDE SEQUENCE</scope>
    <source>
        <strain evidence="2">R41</strain>
    </source>
</reference>
<feature type="region of interest" description="Disordered" evidence="1">
    <location>
        <begin position="201"/>
        <end position="220"/>
    </location>
</feature>
<dbReference type="EMBL" id="CP163443">
    <property type="protein sequence ID" value="XDQ52601.1"/>
    <property type="molecule type" value="Genomic_DNA"/>
</dbReference>
<name>A0AB39RDH6_9ACTN</name>
<evidence type="ECO:0008006" key="3">
    <source>
        <dbReference type="Google" id="ProtNLM"/>
    </source>
</evidence>
<gene>
    <name evidence="2" type="ORF">AB5J53_13520</name>
</gene>
<feature type="compositionally biased region" description="Basic and acidic residues" evidence="1">
    <location>
        <begin position="10"/>
        <end position="22"/>
    </location>
</feature>
<proteinExistence type="predicted"/>
<evidence type="ECO:0000313" key="2">
    <source>
        <dbReference type="EMBL" id="XDQ52601.1"/>
    </source>
</evidence>